<evidence type="ECO:0000313" key="1">
    <source>
        <dbReference type="EMBL" id="VVV77424.1"/>
    </source>
</evidence>
<accession>A0A5K0YK41</accession>
<proteinExistence type="predicted"/>
<gene>
    <name evidence="1" type="ORF">NYM_LOCUS9232</name>
</gene>
<dbReference type="AlphaFoldDB" id="A0A5K0YK41"/>
<name>A0A5K0YK41_9MAGN</name>
<organism evidence="1">
    <name type="scientific">Nymphaea colorata</name>
    <name type="common">pocket water lily</name>
    <dbReference type="NCBI Taxonomy" id="210225"/>
    <lineage>
        <taxon>Eukaryota</taxon>
        <taxon>Viridiplantae</taxon>
        <taxon>Streptophyta</taxon>
        <taxon>Embryophyta</taxon>
        <taxon>Tracheophyta</taxon>
        <taxon>Spermatophyta</taxon>
        <taxon>Magnoliopsida</taxon>
        <taxon>Nymphaeales</taxon>
        <taxon>Nymphaeaceae</taxon>
        <taxon>Nymphaea</taxon>
    </lineage>
</organism>
<protein>
    <submittedName>
        <fullName evidence="1">Uncharacterized protein</fullName>
    </submittedName>
</protein>
<reference evidence="1" key="1">
    <citation type="submission" date="2019-09" db="EMBL/GenBank/DDBJ databases">
        <authorList>
            <person name="Zhang L."/>
        </authorList>
    </citation>
    <scope>NUCLEOTIDE SEQUENCE</scope>
</reference>
<sequence length="29" mass="3552">MYDLYTYGEQELGTLFHFVYILDYGHLFC</sequence>
<dbReference type="EMBL" id="LR721777">
    <property type="protein sequence ID" value="VVV77424.1"/>
    <property type="molecule type" value="Genomic_DNA"/>
</dbReference>